<dbReference type="PANTHER" id="PTHR12111">
    <property type="entry name" value="SPLICING FACTOR YJU2"/>
    <property type="match status" value="1"/>
</dbReference>
<evidence type="ECO:0000313" key="3">
    <source>
        <dbReference type="Proteomes" id="UP001652625"/>
    </source>
</evidence>
<dbReference type="GeneID" id="100215068"/>
<comment type="similarity">
    <text evidence="1">Belongs to the CWC16 family.</text>
</comment>
<evidence type="ECO:0000256" key="2">
    <source>
        <dbReference type="SAM" id="MobiDB-lite"/>
    </source>
</evidence>
<feature type="compositionally biased region" description="Low complexity" evidence="2">
    <location>
        <begin position="347"/>
        <end position="360"/>
    </location>
</feature>
<dbReference type="RefSeq" id="XP_065657713.1">
    <property type="nucleotide sequence ID" value="XM_065801641.1"/>
</dbReference>
<feature type="region of interest" description="Disordered" evidence="2">
    <location>
        <begin position="396"/>
        <end position="417"/>
    </location>
</feature>
<proteinExistence type="inferred from homology"/>
<name>A0ABM4C7X2_HYDVU</name>
<dbReference type="Pfam" id="PF04502">
    <property type="entry name" value="Saf4_Yju2"/>
    <property type="match status" value="1"/>
</dbReference>
<organism evidence="3 4">
    <name type="scientific">Hydra vulgaris</name>
    <name type="common">Hydra</name>
    <name type="synonym">Hydra attenuata</name>
    <dbReference type="NCBI Taxonomy" id="6087"/>
    <lineage>
        <taxon>Eukaryota</taxon>
        <taxon>Metazoa</taxon>
        <taxon>Cnidaria</taxon>
        <taxon>Hydrozoa</taxon>
        <taxon>Hydroidolina</taxon>
        <taxon>Anthoathecata</taxon>
        <taxon>Aplanulata</taxon>
        <taxon>Hydridae</taxon>
        <taxon>Hydra</taxon>
    </lineage>
</organism>
<evidence type="ECO:0000256" key="1">
    <source>
        <dbReference type="ARBA" id="ARBA00005595"/>
    </source>
</evidence>
<feature type="compositionally biased region" description="Polar residues" evidence="2">
    <location>
        <begin position="317"/>
        <end position="346"/>
    </location>
</feature>
<dbReference type="PANTHER" id="PTHR12111:SF2">
    <property type="entry name" value="SPLICING FACTOR YJU2B-RELATED"/>
    <property type="match status" value="1"/>
</dbReference>
<evidence type="ECO:0000313" key="4">
    <source>
        <dbReference type="RefSeq" id="XP_065657713.1"/>
    </source>
</evidence>
<protein>
    <submittedName>
        <fullName evidence="4">Probable splicing factor YJU2B</fullName>
    </submittedName>
</protein>
<keyword evidence="3" id="KW-1185">Reference proteome</keyword>
<sequence>MGERKGVNKYYPPDYDPSKGGLNKFLGTHALRERARKLHEGILIIRFEMPFNVWCLGCNNHIGMGVRYNAQKRKMGNYYTTPIYKFRMKCHLCDQHFEIQTDPKNCDYLLLSGCRRKEERWDTEAAGNVQSMERGMKQKLMSDAMFKLEHQSTDTSKAKKVAPTLTLLEELREDWSDDFRINQLLREKFRNEKKEILKDEEEMAAFKLKSNLPEDLTLVKESEEDIVKAKRINYGEGTMRPDLLYNHKKRTIKQSSIFDSSNDDIKVQLAKSLARNTSNKNLKITPALCPPFGVKIKPKSKRKSISATEPENDISEESQTINSLSFPNISNKSLSEPFEITTNSSKTTTDSYRTTTDPYRTTTDFQSSFNELETVLALSKNSLKEFENKTLNCGHAVDHDDGAEGTDDGDGVESKNSTCNLTVDCDDGAEERHSNFSKLYKKELLVDYDSSGAES</sequence>
<reference evidence="4" key="1">
    <citation type="submission" date="2025-08" db="UniProtKB">
        <authorList>
            <consortium name="RefSeq"/>
        </authorList>
    </citation>
    <scope>IDENTIFICATION</scope>
</reference>
<dbReference type="Proteomes" id="UP001652625">
    <property type="component" value="Chromosome 07"/>
</dbReference>
<gene>
    <name evidence="4" type="primary">LOC100215068</name>
</gene>
<accession>A0ABM4C7X2</accession>
<dbReference type="InterPro" id="IPR007590">
    <property type="entry name" value="Saf4/Yju2"/>
</dbReference>
<feature type="region of interest" description="Disordered" evidence="2">
    <location>
        <begin position="299"/>
        <end position="360"/>
    </location>
</feature>